<dbReference type="EMBL" id="DS231722">
    <property type="protein sequence ID" value="KNB17539.1"/>
    <property type="molecule type" value="Genomic_DNA"/>
</dbReference>
<dbReference type="RefSeq" id="XP_018254660.1">
    <property type="nucleotide sequence ID" value="XM_018402068.1"/>
</dbReference>
<dbReference type="KEGG" id="fox:FOXG_21964"/>
<gene>
    <name evidence="1" type="ORF">FOXG_21721</name>
    <name evidence="2" type="ORF">FOXG_21964</name>
</gene>
<accession>A0A0J9W1A4</accession>
<reference evidence="1" key="2">
    <citation type="journal article" date="2010" name="Nature">
        <title>Comparative genomics reveals mobile pathogenicity chromosomes in Fusarium.</title>
        <authorList>
            <person name="Ma L.J."/>
            <person name="van der Does H.C."/>
            <person name="Borkovich K.A."/>
            <person name="Coleman J.J."/>
            <person name="Daboussi M.J."/>
            <person name="Di Pietro A."/>
            <person name="Dufresne M."/>
            <person name="Freitag M."/>
            <person name="Grabherr M."/>
            <person name="Henrissat B."/>
            <person name="Houterman P.M."/>
            <person name="Kang S."/>
            <person name="Shim W.B."/>
            <person name="Woloshuk C."/>
            <person name="Xie X."/>
            <person name="Xu J.R."/>
            <person name="Antoniw J."/>
            <person name="Baker S.E."/>
            <person name="Bluhm B.H."/>
            <person name="Breakspear A."/>
            <person name="Brown D.W."/>
            <person name="Butchko R.A."/>
            <person name="Chapman S."/>
            <person name="Coulson R."/>
            <person name="Coutinho P.M."/>
            <person name="Danchin E.G."/>
            <person name="Diener A."/>
            <person name="Gale L.R."/>
            <person name="Gardiner D.M."/>
            <person name="Goff S."/>
            <person name="Hammond-Kosack K.E."/>
            <person name="Hilburn K."/>
            <person name="Hua-Van A."/>
            <person name="Jonkers W."/>
            <person name="Kazan K."/>
            <person name="Kodira C.D."/>
            <person name="Koehrsen M."/>
            <person name="Kumar L."/>
            <person name="Lee Y.H."/>
            <person name="Li L."/>
            <person name="Manners J.M."/>
            <person name="Miranda-Saavedra D."/>
            <person name="Mukherjee M."/>
            <person name="Park G."/>
            <person name="Park J."/>
            <person name="Park S.Y."/>
            <person name="Proctor R.H."/>
            <person name="Regev A."/>
            <person name="Ruiz-Roldan M.C."/>
            <person name="Sain D."/>
            <person name="Sakthikumar S."/>
            <person name="Sykes S."/>
            <person name="Schwartz D.C."/>
            <person name="Turgeon B.G."/>
            <person name="Wapinski I."/>
            <person name="Yoder O."/>
            <person name="Young S."/>
            <person name="Zeng Q."/>
            <person name="Zhou S."/>
            <person name="Galagan J."/>
            <person name="Cuomo C.A."/>
            <person name="Kistler H.C."/>
            <person name="Rep M."/>
        </authorList>
    </citation>
    <scope>NUCLEOTIDE SEQUENCE [LARGE SCALE GENOMIC DNA]</scope>
    <source>
        <strain evidence="1">4287</strain>
    </source>
</reference>
<protein>
    <submittedName>
        <fullName evidence="1">Uncharacterized protein</fullName>
    </submittedName>
</protein>
<organism evidence="1 3">
    <name type="scientific">Fusarium oxysporum f. sp. lycopersici (strain 4287 / CBS 123668 / FGSC 9935 / NRRL 34936)</name>
    <name type="common">Fusarium vascular wilt of tomato</name>
    <dbReference type="NCBI Taxonomy" id="426428"/>
    <lineage>
        <taxon>Eukaryota</taxon>
        <taxon>Fungi</taxon>
        <taxon>Dikarya</taxon>
        <taxon>Ascomycota</taxon>
        <taxon>Pezizomycotina</taxon>
        <taxon>Sordariomycetes</taxon>
        <taxon>Hypocreomycetidae</taxon>
        <taxon>Hypocreales</taxon>
        <taxon>Nectriaceae</taxon>
        <taxon>Fusarium</taxon>
        <taxon>Fusarium oxysporum species complex</taxon>
    </lineage>
</organism>
<dbReference type="GeneID" id="28962670"/>
<proteinExistence type="predicted"/>
<dbReference type="VEuPathDB" id="FungiDB:FOXG_21721"/>
<dbReference type="RefSeq" id="XP_018255584.1">
    <property type="nucleotide sequence ID" value="XM_018402344.1"/>
</dbReference>
<evidence type="ECO:0000313" key="1">
    <source>
        <dbReference type="EMBL" id="KNB16615.1"/>
    </source>
</evidence>
<dbReference type="AlphaFoldDB" id="A0A0J9W1A4"/>
<evidence type="ECO:0000313" key="3">
    <source>
        <dbReference type="Proteomes" id="UP000009097"/>
    </source>
</evidence>
<dbReference type="KEGG" id="fox:FOXG_21721"/>
<reference evidence="1" key="1">
    <citation type="submission" date="2007-04" db="EMBL/GenBank/DDBJ databases">
        <authorList>
            <consortium name="The Broad Institute Genome Sequencing Platform"/>
            <person name="Birren B."/>
            <person name="Lander E."/>
            <person name="Galagan J."/>
            <person name="Nusbaum C."/>
            <person name="Devon K."/>
            <person name="Ma L.-J."/>
            <person name="Jaffe D."/>
            <person name="Butler J."/>
            <person name="Alvarez P."/>
            <person name="Gnerre S."/>
            <person name="Grabherr M."/>
            <person name="Kleber M."/>
            <person name="Mauceli E."/>
            <person name="Brockman W."/>
            <person name="MacCallum I.A."/>
            <person name="Young S."/>
            <person name="LaButti K."/>
            <person name="DeCaprio D."/>
            <person name="Crawford M."/>
            <person name="Koehrsen M."/>
            <person name="Engels R."/>
            <person name="Montgomery P."/>
            <person name="Pearson M."/>
            <person name="Howarth C."/>
            <person name="Larson L."/>
            <person name="White J."/>
            <person name="O'Leary S."/>
            <person name="Kodira C."/>
            <person name="Zeng Q."/>
            <person name="Yandava C."/>
            <person name="Alvarado L."/>
            <person name="Kistler C."/>
            <person name="Shim W.-B."/>
            <person name="Kang S."/>
            <person name="Woloshuk C."/>
        </authorList>
    </citation>
    <scope>NUCLEOTIDE SEQUENCE</scope>
    <source>
        <strain evidence="1">4287</strain>
    </source>
</reference>
<dbReference type="EMBL" id="DS231719">
    <property type="protein sequence ID" value="KNB16615.1"/>
    <property type="molecule type" value="Genomic_DNA"/>
</dbReference>
<sequence>MAPGGHLPLPIIVQIPYLPFLIRILDHQKISIIIQNTGLEYHLSKVALWAARSSDGVLSGAAAEVVAPDNSNLEAASGSMKSDVGTSITSSNNEHIILLNTGVGAASKFV</sequence>
<name>A0A0J9W1A4_FUSO4</name>
<dbReference type="VEuPathDB" id="FungiDB:FOXG_21964"/>
<dbReference type="Proteomes" id="UP000009097">
    <property type="component" value="Unassembled WGS sequence"/>
</dbReference>
<evidence type="ECO:0000313" key="2">
    <source>
        <dbReference type="EMBL" id="KNB17539.1"/>
    </source>
</evidence>
<dbReference type="GeneID" id="28962427"/>